<feature type="region of interest" description="Disordered" evidence="1">
    <location>
        <begin position="96"/>
        <end position="120"/>
    </location>
</feature>
<dbReference type="AlphaFoldDB" id="A0AAW1NWG6"/>
<evidence type="ECO:0000313" key="4">
    <source>
        <dbReference type="Proteomes" id="UP001465755"/>
    </source>
</evidence>
<evidence type="ECO:0000259" key="2">
    <source>
        <dbReference type="PROSITE" id="PS50056"/>
    </source>
</evidence>
<dbReference type="PROSITE" id="PS50056">
    <property type="entry name" value="TYR_PHOSPHATASE_2"/>
    <property type="match status" value="1"/>
</dbReference>
<dbReference type="Pfam" id="PF13350">
    <property type="entry name" value="Y_phosphatase3"/>
    <property type="match status" value="1"/>
</dbReference>
<reference evidence="3 4" key="1">
    <citation type="journal article" date="2024" name="Nat. Commun.">
        <title>Phylogenomics reveals the evolutionary origins of lichenization in chlorophyte algae.</title>
        <authorList>
            <person name="Puginier C."/>
            <person name="Libourel C."/>
            <person name="Otte J."/>
            <person name="Skaloud P."/>
            <person name="Haon M."/>
            <person name="Grisel S."/>
            <person name="Petersen M."/>
            <person name="Berrin J.G."/>
            <person name="Delaux P.M."/>
            <person name="Dal Grande F."/>
            <person name="Keller J."/>
        </authorList>
    </citation>
    <scope>NUCLEOTIDE SEQUENCE [LARGE SCALE GENOMIC DNA]</scope>
    <source>
        <strain evidence="3 4">SAG 2036</strain>
    </source>
</reference>
<dbReference type="InterPro" id="IPR026893">
    <property type="entry name" value="Tyr/Ser_Pase_IphP-type"/>
</dbReference>
<dbReference type="Gene3D" id="3.90.190.10">
    <property type="entry name" value="Protein tyrosine phosphatase superfamily"/>
    <property type="match status" value="1"/>
</dbReference>
<accession>A0AAW1NWG6</accession>
<dbReference type="InterPro" id="IPR000387">
    <property type="entry name" value="Tyr_Pase_dom"/>
</dbReference>
<comment type="caution">
    <text evidence="3">The sequence shown here is derived from an EMBL/GenBank/DDBJ whole genome shotgun (WGS) entry which is preliminary data.</text>
</comment>
<evidence type="ECO:0000256" key="1">
    <source>
        <dbReference type="SAM" id="MobiDB-lite"/>
    </source>
</evidence>
<dbReference type="GO" id="GO:0004721">
    <property type="term" value="F:phosphoprotein phosphatase activity"/>
    <property type="evidence" value="ECO:0007669"/>
    <property type="project" value="InterPro"/>
</dbReference>
<protein>
    <recommendedName>
        <fullName evidence="2">Tyrosine specific protein phosphatases domain-containing protein</fullName>
    </recommendedName>
</protein>
<sequence length="435" mass="48235">MGRVRQAARTRLDNFHERHKSPEQLIRQLSSEKHLAAVNLRDVADACEGHIADGLVYRSSQFLQVEEIQHLKIESVLDLRVIQRQCKKIAADNLQSTDSDLGQSHSEEQHKSRKHHVRDVRERHHNPVLAGPRAKKCQLCSQTFSNKFHMEGHVYHANLMPMKTKLYVFMAMPTRIQLETLGGAMIGRNPQKIMGPAVTDPAIFGMIPLYSLILDKSKSGVARGLRLFANPKNYPILVHCIHGKDRTGLVIMLLLLLCDVSEADVIADYVRSEYSLKHSREQGDLHLADYLKCDDALKSDAQTMISTIDHINAVYGGPKEYCEAIGLKDSEIVDIRANLMQTPPAADAVARMMDKPKSLPTTLLHSGSVIATAVKDTFTPHVTPEYLGGLGAPGSRPSGVGADGRIPSDSELSGRDSPRDQAATEKNRRSAEWQG</sequence>
<name>A0AAW1NWG6_9CHLO</name>
<feature type="domain" description="Tyrosine specific protein phosphatases" evidence="2">
    <location>
        <begin position="235"/>
        <end position="284"/>
    </location>
</feature>
<evidence type="ECO:0000313" key="3">
    <source>
        <dbReference type="EMBL" id="KAK9797389.1"/>
    </source>
</evidence>
<feature type="region of interest" description="Disordered" evidence="1">
    <location>
        <begin position="388"/>
        <end position="435"/>
    </location>
</feature>
<dbReference type="PANTHER" id="PTHR31126">
    <property type="entry name" value="TYROSINE-PROTEIN PHOSPHATASE"/>
    <property type="match status" value="1"/>
</dbReference>
<dbReference type="SUPFAM" id="SSF52799">
    <property type="entry name" value="(Phosphotyrosine protein) phosphatases II"/>
    <property type="match status" value="1"/>
</dbReference>
<feature type="compositionally biased region" description="Basic residues" evidence="1">
    <location>
        <begin position="111"/>
        <end position="120"/>
    </location>
</feature>
<organism evidence="3 4">
    <name type="scientific">Symbiochloris irregularis</name>
    <dbReference type="NCBI Taxonomy" id="706552"/>
    <lineage>
        <taxon>Eukaryota</taxon>
        <taxon>Viridiplantae</taxon>
        <taxon>Chlorophyta</taxon>
        <taxon>core chlorophytes</taxon>
        <taxon>Trebouxiophyceae</taxon>
        <taxon>Trebouxiales</taxon>
        <taxon>Trebouxiaceae</taxon>
        <taxon>Symbiochloris</taxon>
    </lineage>
</organism>
<gene>
    <name evidence="3" type="ORF">WJX73_001153</name>
</gene>
<proteinExistence type="predicted"/>
<dbReference type="Proteomes" id="UP001465755">
    <property type="component" value="Unassembled WGS sequence"/>
</dbReference>
<dbReference type="InterPro" id="IPR029021">
    <property type="entry name" value="Prot-tyrosine_phosphatase-like"/>
</dbReference>
<dbReference type="InterPro" id="IPR016130">
    <property type="entry name" value="Tyr_Pase_AS"/>
</dbReference>
<dbReference type="PROSITE" id="PS00383">
    <property type="entry name" value="TYR_PHOSPHATASE_1"/>
    <property type="match status" value="1"/>
</dbReference>
<feature type="compositionally biased region" description="Basic and acidic residues" evidence="1">
    <location>
        <begin position="406"/>
        <end position="435"/>
    </location>
</feature>
<dbReference type="EMBL" id="JALJOQ010000107">
    <property type="protein sequence ID" value="KAK9797389.1"/>
    <property type="molecule type" value="Genomic_DNA"/>
</dbReference>
<dbReference type="PANTHER" id="PTHR31126:SF10">
    <property type="entry name" value="PROTEIN PHOSPHATASE, PUTATIVE (AFU_ORTHOLOGUE AFUA_6G06650)-RELATED"/>
    <property type="match status" value="1"/>
</dbReference>
<keyword evidence="4" id="KW-1185">Reference proteome</keyword>